<proteinExistence type="predicted"/>
<keyword evidence="1" id="KW-1185">Reference proteome</keyword>
<organism evidence="1 2">
    <name type="scientific">Spodoptera frugiperda</name>
    <name type="common">Fall armyworm</name>
    <dbReference type="NCBI Taxonomy" id="7108"/>
    <lineage>
        <taxon>Eukaryota</taxon>
        <taxon>Metazoa</taxon>
        <taxon>Ecdysozoa</taxon>
        <taxon>Arthropoda</taxon>
        <taxon>Hexapoda</taxon>
        <taxon>Insecta</taxon>
        <taxon>Pterygota</taxon>
        <taxon>Neoptera</taxon>
        <taxon>Endopterygota</taxon>
        <taxon>Lepidoptera</taxon>
        <taxon>Glossata</taxon>
        <taxon>Ditrysia</taxon>
        <taxon>Noctuoidea</taxon>
        <taxon>Noctuidae</taxon>
        <taxon>Amphipyrinae</taxon>
        <taxon>Spodoptera</taxon>
    </lineage>
</organism>
<dbReference type="RefSeq" id="XP_050561411.1">
    <property type="nucleotide sequence ID" value="XM_050705454.1"/>
</dbReference>
<dbReference type="OrthoDB" id="8036689at2759"/>
<accession>A0A9R0EAH4</accession>
<gene>
    <name evidence="2" type="primary">LOC118263917</name>
</gene>
<evidence type="ECO:0000313" key="2">
    <source>
        <dbReference type="RefSeq" id="XP_050561411.1"/>
    </source>
</evidence>
<name>A0A9R0EAH4_SPOFR</name>
<sequence>MEDKTLIKRRASLKAKLTLFESYLQTVESCDSLSRLQINELNVRLSKIEEIYTDFDSIQCDIENSTEIPDEQYKEREAFETKYFRVIARARDLLAPAAEPAGSDHSQTGSCCTALEGH</sequence>
<evidence type="ECO:0000313" key="1">
    <source>
        <dbReference type="Proteomes" id="UP000829999"/>
    </source>
</evidence>
<reference evidence="2" key="1">
    <citation type="submission" date="2025-08" db="UniProtKB">
        <authorList>
            <consortium name="RefSeq"/>
        </authorList>
    </citation>
    <scope>IDENTIFICATION</scope>
    <source>
        <tissue evidence="2">Whole larval tissue</tissue>
    </source>
</reference>
<dbReference type="Proteomes" id="UP000829999">
    <property type="component" value="Chromosome 27"/>
</dbReference>
<dbReference type="AlphaFoldDB" id="A0A9R0EAH4"/>
<protein>
    <submittedName>
        <fullName evidence="2">Uncharacterized protein LOC118263917</fullName>
    </submittedName>
</protein>
<dbReference type="GeneID" id="118263917"/>